<reference evidence="2 3" key="1">
    <citation type="submission" date="2017-05" db="EMBL/GenBank/DDBJ databases">
        <title>Acinetobacter populi ANC 5415 (= PBJ7), whole genome shotgun sequencing project.</title>
        <authorList>
            <person name="Nemec A."/>
            <person name="Radolfova-Krizova L."/>
        </authorList>
    </citation>
    <scope>NUCLEOTIDE SEQUENCE [LARGE SCALE GENOMIC DNA]</scope>
    <source>
        <strain evidence="2 3">PBJ7</strain>
    </source>
</reference>
<dbReference type="AlphaFoldDB" id="A0A1Z9YWF7"/>
<keyword evidence="1" id="KW-0472">Membrane</keyword>
<organism evidence="2 3">
    <name type="scientific">Acinetobacter populi</name>
    <dbReference type="NCBI Taxonomy" id="1582270"/>
    <lineage>
        <taxon>Bacteria</taxon>
        <taxon>Pseudomonadati</taxon>
        <taxon>Pseudomonadota</taxon>
        <taxon>Gammaproteobacteria</taxon>
        <taxon>Moraxellales</taxon>
        <taxon>Moraxellaceae</taxon>
        <taxon>Acinetobacter</taxon>
    </lineage>
</organism>
<sequence>MTKIYKSLKSGQKGSTIIVVMIILLMLTIVGVFSIRTAMTTLNIATNAQVEQFLSQTADTPINKILIDGPGEQTSLANAVGQAIADSKVEPGKEYVFCYKPKSNVKFASAASMAVLRVGSGGAASLADGSGLAFCDLSSDFGSAREAVVTQVAVKIPTDTSEFEDLALIARGNNASLGQVLPTGVTEQQRIRITTTSVVPAFAKDRTAAQNCMKNYINDDTDQVTRGMQTVAQCLANLGVPVTSQMQELNLQTMSTMQKEPT</sequence>
<proteinExistence type="predicted"/>
<protein>
    <recommendedName>
        <fullName evidence="4">Pilus assembly protein PilX</fullName>
    </recommendedName>
</protein>
<dbReference type="EMBL" id="NEXX01000004">
    <property type="protein sequence ID" value="OUY06550.1"/>
    <property type="molecule type" value="Genomic_DNA"/>
</dbReference>
<evidence type="ECO:0000313" key="3">
    <source>
        <dbReference type="Proteomes" id="UP000196536"/>
    </source>
</evidence>
<evidence type="ECO:0008006" key="4">
    <source>
        <dbReference type="Google" id="ProtNLM"/>
    </source>
</evidence>
<dbReference type="Proteomes" id="UP000196536">
    <property type="component" value="Unassembled WGS sequence"/>
</dbReference>
<dbReference type="RefSeq" id="WP_087620909.1">
    <property type="nucleotide sequence ID" value="NZ_NEXX01000004.1"/>
</dbReference>
<keyword evidence="1" id="KW-0812">Transmembrane</keyword>
<comment type="caution">
    <text evidence="2">The sequence shown here is derived from an EMBL/GenBank/DDBJ whole genome shotgun (WGS) entry which is preliminary data.</text>
</comment>
<evidence type="ECO:0000256" key="1">
    <source>
        <dbReference type="SAM" id="Phobius"/>
    </source>
</evidence>
<name>A0A1Z9YWF7_9GAMM</name>
<gene>
    <name evidence="2" type="ORF">CAP51_11505</name>
</gene>
<feature type="transmembrane region" description="Helical" evidence="1">
    <location>
        <begin position="16"/>
        <end position="35"/>
    </location>
</feature>
<keyword evidence="1" id="KW-1133">Transmembrane helix</keyword>
<evidence type="ECO:0000313" key="2">
    <source>
        <dbReference type="EMBL" id="OUY06550.1"/>
    </source>
</evidence>
<accession>A0A1Z9YWF7</accession>
<dbReference type="OrthoDB" id="6707205at2"/>
<keyword evidence="3" id="KW-1185">Reference proteome</keyword>